<reference evidence="4" key="1">
    <citation type="submission" date="2021-09" db="EMBL/GenBank/DDBJ databases">
        <authorList>
            <consortium name="AG Swart"/>
            <person name="Singh M."/>
            <person name="Singh A."/>
            <person name="Seah K."/>
            <person name="Emmerich C."/>
        </authorList>
    </citation>
    <scope>NUCLEOTIDE SEQUENCE</scope>
    <source>
        <strain evidence="4">ATCC30299</strain>
    </source>
</reference>
<evidence type="ECO:0000313" key="4">
    <source>
        <dbReference type="EMBL" id="CAG9321543.1"/>
    </source>
</evidence>
<feature type="region of interest" description="Disordered" evidence="3">
    <location>
        <begin position="183"/>
        <end position="222"/>
    </location>
</feature>
<keyword evidence="5" id="KW-1185">Reference proteome</keyword>
<dbReference type="InterPro" id="IPR027417">
    <property type="entry name" value="P-loop_NTPase"/>
</dbReference>
<dbReference type="GO" id="GO:0005525">
    <property type="term" value="F:GTP binding"/>
    <property type="evidence" value="ECO:0007669"/>
    <property type="project" value="UniProtKB-KW"/>
</dbReference>
<dbReference type="PROSITE" id="PS51420">
    <property type="entry name" value="RHO"/>
    <property type="match status" value="1"/>
</dbReference>
<dbReference type="Gene3D" id="3.40.50.300">
    <property type="entry name" value="P-loop containing nucleotide triphosphate hydrolases"/>
    <property type="match status" value="1"/>
</dbReference>
<dbReference type="InterPro" id="IPR005225">
    <property type="entry name" value="Small_GTP-bd"/>
</dbReference>
<dbReference type="AlphaFoldDB" id="A0AAU9JD91"/>
<dbReference type="NCBIfam" id="TIGR00231">
    <property type="entry name" value="small_GTP"/>
    <property type="match status" value="1"/>
</dbReference>
<dbReference type="InterPro" id="IPR001806">
    <property type="entry name" value="Small_GTPase"/>
</dbReference>
<gene>
    <name evidence="4" type="ORF">BSTOLATCC_MIC28822</name>
</gene>
<proteinExistence type="predicted"/>
<organism evidence="4 5">
    <name type="scientific">Blepharisma stoltei</name>
    <dbReference type="NCBI Taxonomy" id="1481888"/>
    <lineage>
        <taxon>Eukaryota</taxon>
        <taxon>Sar</taxon>
        <taxon>Alveolata</taxon>
        <taxon>Ciliophora</taxon>
        <taxon>Postciliodesmatophora</taxon>
        <taxon>Heterotrichea</taxon>
        <taxon>Heterotrichida</taxon>
        <taxon>Blepharismidae</taxon>
        <taxon>Blepharisma</taxon>
    </lineage>
</organism>
<dbReference type="Pfam" id="PF00071">
    <property type="entry name" value="Ras"/>
    <property type="match status" value="1"/>
</dbReference>
<dbReference type="SMART" id="SM00173">
    <property type="entry name" value="RAS"/>
    <property type="match status" value="1"/>
</dbReference>
<dbReference type="SMART" id="SM00176">
    <property type="entry name" value="RAN"/>
    <property type="match status" value="1"/>
</dbReference>
<sequence length="222" mass="24880">MIIWIIMAGVLGSATPTAKFKLVFLGDIYTGKTSIINRFMNDTFDANYQATIGIDFLSKTIYHENQAIRLQLWDTAGQERFRSLIPNYIRDSSVAIIVFDVTNKQTFLSIDRWVQDVRSERGKEALIVIAGNKMDKVEERIVSYEEASEKAKAHEGLYVETSAKTGDNISQLFKQIATSLTNGKPTVTAQPNTPEQRIVLTNPPQNQTNEAARAQDKKNCAC</sequence>
<dbReference type="EMBL" id="CAJZBQ010000028">
    <property type="protein sequence ID" value="CAG9321543.1"/>
    <property type="molecule type" value="Genomic_DNA"/>
</dbReference>
<evidence type="ECO:0000256" key="1">
    <source>
        <dbReference type="ARBA" id="ARBA00022741"/>
    </source>
</evidence>
<keyword evidence="1" id="KW-0547">Nucleotide-binding</keyword>
<dbReference type="GO" id="GO:0003924">
    <property type="term" value="F:GTPase activity"/>
    <property type="evidence" value="ECO:0007669"/>
    <property type="project" value="InterPro"/>
</dbReference>
<evidence type="ECO:0008006" key="6">
    <source>
        <dbReference type="Google" id="ProtNLM"/>
    </source>
</evidence>
<protein>
    <recommendedName>
        <fullName evidence="6">Rab6</fullName>
    </recommendedName>
</protein>
<dbReference type="PANTHER" id="PTHR47977">
    <property type="entry name" value="RAS-RELATED PROTEIN RAB"/>
    <property type="match status" value="1"/>
</dbReference>
<dbReference type="PRINTS" id="PR00449">
    <property type="entry name" value="RASTRNSFRMNG"/>
</dbReference>
<feature type="compositionally biased region" description="Polar residues" evidence="3">
    <location>
        <begin position="183"/>
        <end position="195"/>
    </location>
</feature>
<dbReference type="PROSITE" id="PS51419">
    <property type="entry name" value="RAB"/>
    <property type="match status" value="1"/>
</dbReference>
<dbReference type="SMART" id="SM00175">
    <property type="entry name" value="RAB"/>
    <property type="match status" value="1"/>
</dbReference>
<accession>A0AAU9JD91</accession>
<dbReference type="PROSITE" id="PS51421">
    <property type="entry name" value="RAS"/>
    <property type="match status" value="1"/>
</dbReference>
<feature type="compositionally biased region" description="Basic and acidic residues" evidence="3">
    <location>
        <begin position="213"/>
        <end position="222"/>
    </location>
</feature>
<dbReference type="SMART" id="SM00174">
    <property type="entry name" value="RHO"/>
    <property type="match status" value="1"/>
</dbReference>
<evidence type="ECO:0000256" key="3">
    <source>
        <dbReference type="SAM" id="MobiDB-lite"/>
    </source>
</evidence>
<comment type="caution">
    <text evidence="4">The sequence shown here is derived from an EMBL/GenBank/DDBJ whole genome shotgun (WGS) entry which is preliminary data.</text>
</comment>
<keyword evidence="2" id="KW-0342">GTP-binding</keyword>
<evidence type="ECO:0000256" key="2">
    <source>
        <dbReference type="ARBA" id="ARBA00023134"/>
    </source>
</evidence>
<dbReference type="CDD" id="cd01861">
    <property type="entry name" value="Rab6"/>
    <property type="match status" value="1"/>
</dbReference>
<dbReference type="Proteomes" id="UP001162131">
    <property type="component" value="Unassembled WGS sequence"/>
</dbReference>
<dbReference type="FunFam" id="3.40.50.300:FF:000823">
    <property type="entry name" value="Small GTPase RAB, putative"/>
    <property type="match status" value="1"/>
</dbReference>
<name>A0AAU9JD91_9CILI</name>
<dbReference type="SUPFAM" id="SSF52540">
    <property type="entry name" value="P-loop containing nucleoside triphosphate hydrolases"/>
    <property type="match status" value="1"/>
</dbReference>
<dbReference type="InterPro" id="IPR050227">
    <property type="entry name" value="Rab"/>
</dbReference>
<evidence type="ECO:0000313" key="5">
    <source>
        <dbReference type="Proteomes" id="UP001162131"/>
    </source>
</evidence>